<accession>A0ABS8VXS5</accession>
<proteinExistence type="predicted"/>
<dbReference type="InterPro" id="IPR036397">
    <property type="entry name" value="RNaseH_sf"/>
</dbReference>
<evidence type="ECO:0000256" key="1">
    <source>
        <dbReference type="SAM" id="MobiDB-lite"/>
    </source>
</evidence>
<feature type="domain" description="Integrase catalytic" evidence="2">
    <location>
        <begin position="23"/>
        <end position="226"/>
    </location>
</feature>
<dbReference type="InterPro" id="IPR001584">
    <property type="entry name" value="Integrase_cat-core"/>
</dbReference>
<comment type="caution">
    <text evidence="3">The sequence shown here is derived from an EMBL/GenBank/DDBJ whole genome shotgun (WGS) entry which is preliminary data.</text>
</comment>
<protein>
    <submittedName>
        <fullName evidence="3">DDE-type integrase/transposase/recombinase</fullName>
    </submittedName>
</protein>
<keyword evidence="4" id="KW-1185">Reference proteome</keyword>
<dbReference type="PROSITE" id="PS50994">
    <property type="entry name" value="INTEGRASE"/>
    <property type="match status" value="1"/>
</dbReference>
<reference evidence="3 4" key="1">
    <citation type="submission" date="2021-12" db="EMBL/GenBank/DDBJ databases">
        <title>Genome sequence of Acetobacter sicerae DmPark20a_162.</title>
        <authorList>
            <person name="Chaston J.M."/>
        </authorList>
    </citation>
    <scope>NUCLEOTIDE SEQUENCE [LARGE SCALE GENOMIC DNA]</scope>
    <source>
        <strain evidence="3 4">DmPark20a_162</strain>
    </source>
</reference>
<dbReference type="SUPFAM" id="SSF53098">
    <property type="entry name" value="Ribonuclease H-like"/>
    <property type="match status" value="1"/>
</dbReference>
<dbReference type="EMBL" id="JAJSOJ010000059">
    <property type="protein sequence ID" value="MCE0745064.1"/>
    <property type="molecule type" value="Genomic_DNA"/>
</dbReference>
<evidence type="ECO:0000313" key="4">
    <source>
        <dbReference type="Proteomes" id="UP001521074"/>
    </source>
</evidence>
<dbReference type="Gene3D" id="3.30.420.10">
    <property type="entry name" value="Ribonuclease H-like superfamily/Ribonuclease H"/>
    <property type="match status" value="1"/>
</dbReference>
<organism evidence="3 4">
    <name type="scientific">Acetobacter sicerae</name>
    <dbReference type="NCBI Taxonomy" id="85325"/>
    <lineage>
        <taxon>Bacteria</taxon>
        <taxon>Pseudomonadati</taxon>
        <taxon>Pseudomonadota</taxon>
        <taxon>Alphaproteobacteria</taxon>
        <taxon>Acetobacterales</taxon>
        <taxon>Acetobacteraceae</taxon>
        <taxon>Acetobacter</taxon>
    </lineage>
</organism>
<dbReference type="Pfam" id="PF09299">
    <property type="entry name" value="Mu-transpos_C"/>
    <property type="match status" value="1"/>
</dbReference>
<evidence type="ECO:0000313" key="3">
    <source>
        <dbReference type="EMBL" id="MCE0745064.1"/>
    </source>
</evidence>
<evidence type="ECO:0000259" key="2">
    <source>
        <dbReference type="PROSITE" id="PS50994"/>
    </source>
</evidence>
<sequence length="397" mass="44773">MTVAREGYKSARQKFKPVKIGLRPEHPLDVVQMDHTRADIIVVQEHTGVTLGRPWITLCLDVCTRMVLGFTIGFDPPSATVVALTLTQAVLPKGQWIGNHDISLMWPAHGLPRVLHTDNAKEFHSRALRRGCEEHGIRIAFRPRGSPHFGGHIERLMGTLMRRLHALPGTTFSSVAQRGDYPSEKRAILTLEALRRHIALEILGPYHNEVHSALGISPLAAWSSSFPDGVSPRLPFDPARFTIDFLPYEMRTVRRDGLHLFGQVYYDTVLNSLITPEKSRLRVKYDPRDLSTVFLELPSGDYAKIPYADLGTPPISLWEHRQSTKIKGKAGRASINHDAITYATKEQERLLNEAIRQERSRSGRRMPPSQARPTRDDTPAKIPEVDETTAWKTEFLS</sequence>
<dbReference type="Pfam" id="PF00665">
    <property type="entry name" value="rve"/>
    <property type="match status" value="1"/>
</dbReference>
<gene>
    <name evidence="3" type="ORF">LWC05_14395</name>
</gene>
<dbReference type="SUPFAM" id="SSF50610">
    <property type="entry name" value="mu transposase, C-terminal domain"/>
    <property type="match status" value="1"/>
</dbReference>
<feature type="region of interest" description="Disordered" evidence="1">
    <location>
        <begin position="357"/>
        <end position="397"/>
    </location>
</feature>
<dbReference type="InterPro" id="IPR012337">
    <property type="entry name" value="RNaseH-like_sf"/>
</dbReference>
<dbReference type="Proteomes" id="UP001521074">
    <property type="component" value="Unassembled WGS sequence"/>
</dbReference>
<name>A0ABS8VXS5_9PROT</name>
<dbReference type="RefSeq" id="WP_232878782.1">
    <property type="nucleotide sequence ID" value="NZ_JAJSOJ010000059.1"/>
</dbReference>
<dbReference type="InterPro" id="IPR009004">
    <property type="entry name" value="Transposase_Mu_C"/>
</dbReference>
<dbReference type="InterPro" id="IPR015378">
    <property type="entry name" value="Transposase-like_Mu_C"/>
</dbReference>